<keyword evidence="3" id="KW-1185">Reference proteome</keyword>
<evidence type="ECO:0000313" key="2">
    <source>
        <dbReference type="EMBL" id="PYH79668.1"/>
    </source>
</evidence>
<dbReference type="EMBL" id="KZ821716">
    <property type="protein sequence ID" value="PYH79668.1"/>
    <property type="molecule type" value="Genomic_DNA"/>
</dbReference>
<dbReference type="VEuPathDB" id="FungiDB:BO82DRAFT_125599"/>
<dbReference type="GeneID" id="37132666"/>
<gene>
    <name evidence="2" type="ORF">BO82DRAFT_125599</name>
</gene>
<accession>A0A319CVS3</accession>
<keyword evidence="1" id="KW-0812">Transmembrane</keyword>
<protein>
    <submittedName>
        <fullName evidence="2">Uncharacterized protein</fullName>
    </submittedName>
</protein>
<reference evidence="2 3" key="1">
    <citation type="submission" date="2016-12" db="EMBL/GenBank/DDBJ databases">
        <title>The genomes of Aspergillus section Nigri reveals drivers in fungal speciation.</title>
        <authorList>
            <consortium name="DOE Joint Genome Institute"/>
            <person name="Vesth T.C."/>
            <person name="Nybo J."/>
            <person name="Theobald S."/>
            <person name="Brandl J."/>
            <person name="Frisvad J.C."/>
            <person name="Nielsen K.F."/>
            <person name="Lyhne E.K."/>
            <person name="Kogle M.E."/>
            <person name="Kuo A."/>
            <person name="Riley R."/>
            <person name="Clum A."/>
            <person name="Nolan M."/>
            <person name="Lipzen A."/>
            <person name="Salamov A."/>
            <person name="Henrissat B."/>
            <person name="Wiebenga A."/>
            <person name="De Vries R.P."/>
            <person name="Grigoriev I.V."/>
            <person name="Mortensen U.H."/>
            <person name="Andersen M.R."/>
            <person name="Baker S.E."/>
        </authorList>
    </citation>
    <scope>NUCLEOTIDE SEQUENCE [LARGE SCALE GENOMIC DNA]</scope>
    <source>
        <strain evidence="2 3">CBS 121591</strain>
    </source>
</reference>
<organism evidence="2 3">
    <name type="scientific">Aspergillus uvarum CBS 121591</name>
    <dbReference type="NCBI Taxonomy" id="1448315"/>
    <lineage>
        <taxon>Eukaryota</taxon>
        <taxon>Fungi</taxon>
        <taxon>Dikarya</taxon>
        <taxon>Ascomycota</taxon>
        <taxon>Pezizomycotina</taxon>
        <taxon>Eurotiomycetes</taxon>
        <taxon>Eurotiomycetidae</taxon>
        <taxon>Eurotiales</taxon>
        <taxon>Aspergillaceae</taxon>
        <taxon>Aspergillus</taxon>
        <taxon>Aspergillus subgen. Circumdati</taxon>
    </lineage>
</organism>
<keyword evidence="1" id="KW-1133">Transmembrane helix</keyword>
<dbReference type="RefSeq" id="XP_025489868.1">
    <property type="nucleotide sequence ID" value="XM_025629925.1"/>
</dbReference>
<keyword evidence="1" id="KW-0472">Membrane</keyword>
<evidence type="ECO:0000256" key="1">
    <source>
        <dbReference type="SAM" id="Phobius"/>
    </source>
</evidence>
<name>A0A319CVS3_9EURO</name>
<dbReference type="Proteomes" id="UP000248340">
    <property type="component" value="Unassembled WGS sequence"/>
</dbReference>
<evidence type="ECO:0000313" key="3">
    <source>
        <dbReference type="Proteomes" id="UP000248340"/>
    </source>
</evidence>
<dbReference type="AlphaFoldDB" id="A0A319CVS3"/>
<feature type="transmembrane region" description="Helical" evidence="1">
    <location>
        <begin position="14"/>
        <end position="35"/>
    </location>
</feature>
<proteinExistence type="predicted"/>
<sequence length="88" mass="9767">MISPPPPAVSSHDLITFMSSFYLIASLPSYIFCWFRSGGRWYLKECSGAMDSHVTLFLDIPILLQPLCASTMSIQHASAKRSVSIITK</sequence>